<dbReference type="PANTHER" id="PTHR31040">
    <property type="entry name" value="NURIM"/>
    <property type="match status" value="1"/>
</dbReference>
<keyword evidence="5 9" id="KW-1133">Transmembrane helix</keyword>
<sequence length="198" mass="23282">MATETVRRWTQACFGVLQRSVYVFFTAAFLQLLMHYWQPTHAAPFLWNVSREPWITCFPLVCFIIHVIAWLIIFSIVLIFDYAELMGLKQVYYCCLALGDPMVLKSQKAQRLYCHLRHPVFLEFLVILWVLPSLSLDRLLLSTTLTLYMICGHSLDQQDYRYLRSQLNKKFEIFSREESAFSHIAARNGVGEHTKHQE</sequence>
<evidence type="ECO:0000256" key="6">
    <source>
        <dbReference type="ARBA" id="ARBA00023136"/>
    </source>
</evidence>
<name>A0A401PL67_SCYTO</name>
<evidence type="ECO:0000256" key="9">
    <source>
        <dbReference type="SAM" id="Phobius"/>
    </source>
</evidence>
<evidence type="ECO:0000313" key="11">
    <source>
        <dbReference type="Proteomes" id="UP000288216"/>
    </source>
</evidence>
<comment type="caution">
    <text evidence="10">The sequence shown here is derived from an EMBL/GenBank/DDBJ whole genome shotgun (WGS) entry which is preliminary data.</text>
</comment>
<keyword evidence="6 9" id="KW-0472">Membrane</keyword>
<organism evidence="10 11">
    <name type="scientific">Scyliorhinus torazame</name>
    <name type="common">Cloudy catshark</name>
    <name type="synonym">Catulus torazame</name>
    <dbReference type="NCBI Taxonomy" id="75743"/>
    <lineage>
        <taxon>Eukaryota</taxon>
        <taxon>Metazoa</taxon>
        <taxon>Chordata</taxon>
        <taxon>Craniata</taxon>
        <taxon>Vertebrata</taxon>
        <taxon>Chondrichthyes</taxon>
        <taxon>Elasmobranchii</taxon>
        <taxon>Galeomorphii</taxon>
        <taxon>Galeoidea</taxon>
        <taxon>Carcharhiniformes</taxon>
        <taxon>Scyliorhinidae</taxon>
        <taxon>Scyliorhinus</taxon>
    </lineage>
</organism>
<dbReference type="Proteomes" id="UP000288216">
    <property type="component" value="Unassembled WGS sequence"/>
</dbReference>
<evidence type="ECO:0000256" key="4">
    <source>
        <dbReference type="ARBA" id="ARBA00022692"/>
    </source>
</evidence>
<dbReference type="STRING" id="75743.A0A401PL67"/>
<reference evidence="10 11" key="1">
    <citation type="journal article" date="2018" name="Nat. Ecol. Evol.">
        <title>Shark genomes provide insights into elasmobranch evolution and the origin of vertebrates.</title>
        <authorList>
            <person name="Hara Y"/>
            <person name="Yamaguchi K"/>
            <person name="Onimaru K"/>
            <person name="Kadota M"/>
            <person name="Koyanagi M"/>
            <person name="Keeley SD"/>
            <person name="Tatsumi K"/>
            <person name="Tanaka K"/>
            <person name="Motone F"/>
            <person name="Kageyama Y"/>
            <person name="Nozu R"/>
            <person name="Adachi N"/>
            <person name="Nishimura O"/>
            <person name="Nakagawa R"/>
            <person name="Tanegashima C"/>
            <person name="Kiyatake I"/>
            <person name="Matsumoto R"/>
            <person name="Murakumo K"/>
            <person name="Nishida K"/>
            <person name="Terakita A"/>
            <person name="Kuratani S"/>
            <person name="Sato K"/>
            <person name="Hyodo S Kuraku.S."/>
        </authorList>
    </citation>
    <scope>NUCLEOTIDE SEQUENCE [LARGE SCALE GENOMIC DNA]</scope>
</reference>
<dbReference type="AlphaFoldDB" id="A0A401PL67"/>
<comment type="subcellular location">
    <subcellularLocation>
        <location evidence="1">Nucleus inner membrane</location>
        <topology evidence="1">Multi-pass membrane protein</topology>
    </subcellularLocation>
</comment>
<dbReference type="GO" id="GO:0005637">
    <property type="term" value="C:nuclear inner membrane"/>
    <property type="evidence" value="ECO:0007669"/>
    <property type="project" value="UniProtKB-SubCell"/>
</dbReference>
<protein>
    <recommendedName>
        <fullName evidence="3">Nurim</fullName>
    </recommendedName>
    <alternativeName>
        <fullName evidence="8">Nuclear envelope membrane protein</fullName>
    </alternativeName>
    <alternativeName>
        <fullName evidence="7">Nuclear rim protein</fullName>
    </alternativeName>
</protein>
<feature type="transmembrane region" description="Helical" evidence="9">
    <location>
        <begin position="21"/>
        <end position="38"/>
    </location>
</feature>
<dbReference type="OrthoDB" id="10050858at2759"/>
<comment type="similarity">
    <text evidence="2">Belongs to the nurim family.</text>
</comment>
<evidence type="ECO:0000256" key="7">
    <source>
        <dbReference type="ARBA" id="ARBA00031700"/>
    </source>
</evidence>
<feature type="transmembrane region" description="Helical" evidence="9">
    <location>
        <begin position="58"/>
        <end position="80"/>
    </location>
</feature>
<dbReference type="PANTHER" id="PTHR31040:SF1">
    <property type="entry name" value="NURIM"/>
    <property type="match status" value="1"/>
</dbReference>
<keyword evidence="11" id="KW-1185">Reference proteome</keyword>
<evidence type="ECO:0000256" key="3">
    <source>
        <dbReference type="ARBA" id="ARBA00013379"/>
    </source>
</evidence>
<evidence type="ECO:0000256" key="5">
    <source>
        <dbReference type="ARBA" id="ARBA00022989"/>
    </source>
</evidence>
<accession>A0A401PL67</accession>
<evidence type="ECO:0000256" key="2">
    <source>
        <dbReference type="ARBA" id="ARBA00010631"/>
    </source>
</evidence>
<evidence type="ECO:0000256" key="8">
    <source>
        <dbReference type="ARBA" id="ARBA00032957"/>
    </source>
</evidence>
<evidence type="ECO:0000256" key="1">
    <source>
        <dbReference type="ARBA" id="ARBA00004473"/>
    </source>
</evidence>
<gene>
    <name evidence="10" type="ORF">scyTo_0002942</name>
</gene>
<evidence type="ECO:0000313" key="10">
    <source>
        <dbReference type="EMBL" id="GCB73860.1"/>
    </source>
</evidence>
<keyword evidence="4 9" id="KW-0812">Transmembrane</keyword>
<dbReference type="InterPro" id="IPR033580">
    <property type="entry name" value="Nurim-like"/>
</dbReference>
<proteinExistence type="inferred from homology"/>
<dbReference type="OMA" id="DPQDSAY"/>
<dbReference type="EMBL" id="BFAA01000766">
    <property type="protein sequence ID" value="GCB73860.1"/>
    <property type="molecule type" value="Genomic_DNA"/>
</dbReference>